<keyword evidence="3" id="KW-1185">Reference proteome</keyword>
<name>A0A2U1NGD2_ARTAN</name>
<evidence type="ECO:0000313" key="3">
    <source>
        <dbReference type="Proteomes" id="UP000245207"/>
    </source>
</evidence>
<dbReference type="EMBL" id="PKPP01002876">
    <property type="protein sequence ID" value="PWA72582.1"/>
    <property type="molecule type" value="Genomic_DNA"/>
</dbReference>
<accession>A0A2U1NGD2</accession>
<dbReference type="AlphaFoldDB" id="A0A2U1NGD2"/>
<dbReference type="OrthoDB" id="1922182at2759"/>
<dbReference type="STRING" id="35608.A0A2U1NGD2"/>
<feature type="region of interest" description="Disordered" evidence="1">
    <location>
        <begin position="71"/>
        <end position="117"/>
    </location>
</feature>
<comment type="caution">
    <text evidence="2">The sequence shown here is derived from an EMBL/GenBank/DDBJ whole genome shotgun (WGS) entry which is preliminary data.</text>
</comment>
<dbReference type="Proteomes" id="UP000245207">
    <property type="component" value="Unassembled WGS sequence"/>
</dbReference>
<proteinExistence type="predicted"/>
<evidence type="ECO:0000313" key="2">
    <source>
        <dbReference type="EMBL" id="PWA72582.1"/>
    </source>
</evidence>
<protein>
    <submittedName>
        <fullName evidence="2">Uncharacterized protein</fullName>
    </submittedName>
</protein>
<dbReference type="PANTHER" id="PTHR36320:SF1">
    <property type="entry name" value="OS04G0611300 PROTEIN"/>
    <property type="match status" value="1"/>
</dbReference>
<dbReference type="PANTHER" id="PTHR36320">
    <property type="entry name" value="OS04G0611300 PROTEIN"/>
    <property type="match status" value="1"/>
</dbReference>
<gene>
    <name evidence="2" type="ORF">CTI12_AA266330</name>
</gene>
<evidence type="ECO:0000256" key="1">
    <source>
        <dbReference type="SAM" id="MobiDB-lite"/>
    </source>
</evidence>
<organism evidence="2 3">
    <name type="scientific">Artemisia annua</name>
    <name type="common">Sweet wormwood</name>
    <dbReference type="NCBI Taxonomy" id="35608"/>
    <lineage>
        <taxon>Eukaryota</taxon>
        <taxon>Viridiplantae</taxon>
        <taxon>Streptophyta</taxon>
        <taxon>Embryophyta</taxon>
        <taxon>Tracheophyta</taxon>
        <taxon>Spermatophyta</taxon>
        <taxon>Magnoliopsida</taxon>
        <taxon>eudicotyledons</taxon>
        <taxon>Gunneridae</taxon>
        <taxon>Pentapetalae</taxon>
        <taxon>asterids</taxon>
        <taxon>campanulids</taxon>
        <taxon>Asterales</taxon>
        <taxon>Asteraceae</taxon>
        <taxon>Asteroideae</taxon>
        <taxon>Anthemideae</taxon>
        <taxon>Artemisiinae</taxon>
        <taxon>Artemisia</taxon>
    </lineage>
</organism>
<sequence>MAKSMRCKREKRLRAIKREMVGPIYEKKDEAKYAALEAALNAPKLPVRTRPDNETMSLDAPADVITTTITNGDMDVEMDDGNQSSKSLKPMGKRMKKKLKLSKKKYRGKGKIRKKNV</sequence>
<reference evidence="2 3" key="1">
    <citation type="journal article" date="2018" name="Mol. Plant">
        <title>The genome of Artemisia annua provides insight into the evolution of Asteraceae family and artemisinin biosynthesis.</title>
        <authorList>
            <person name="Shen Q."/>
            <person name="Zhang L."/>
            <person name="Liao Z."/>
            <person name="Wang S."/>
            <person name="Yan T."/>
            <person name="Shi P."/>
            <person name="Liu M."/>
            <person name="Fu X."/>
            <person name="Pan Q."/>
            <person name="Wang Y."/>
            <person name="Lv Z."/>
            <person name="Lu X."/>
            <person name="Zhang F."/>
            <person name="Jiang W."/>
            <person name="Ma Y."/>
            <person name="Chen M."/>
            <person name="Hao X."/>
            <person name="Li L."/>
            <person name="Tang Y."/>
            <person name="Lv G."/>
            <person name="Zhou Y."/>
            <person name="Sun X."/>
            <person name="Brodelius P.E."/>
            <person name="Rose J.K.C."/>
            <person name="Tang K."/>
        </authorList>
    </citation>
    <scope>NUCLEOTIDE SEQUENCE [LARGE SCALE GENOMIC DNA]</scope>
    <source>
        <strain evidence="3">cv. Huhao1</strain>
        <tissue evidence="2">Leaf</tissue>
    </source>
</reference>
<feature type="compositionally biased region" description="Basic residues" evidence="1">
    <location>
        <begin position="91"/>
        <end position="117"/>
    </location>
</feature>